<evidence type="ECO:0000256" key="1">
    <source>
        <dbReference type="ARBA" id="ARBA00005598"/>
    </source>
</evidence>
<comment type="similarity">
    <text evidence="1">Belongs to the NDRG family.</text>
</comment>
<feature type="non-terminal residue" evidence="2">
    <location>
        <position position="1"/>
    </location>
</feature>
<organism evidence="2 3">
    <name type="scientific">Candidula unifasciata</name>
    <dbReference type="NCBI Taxonomy" id="100452"/>
    <lineage>
        <taxon>Eukaryota</taxon>
        <taxon>Metazoa</taxon>
        <taxon>Spiralia</taxon>
        <taxon>Lophotrochozoa</taxon>
        <taxon>Mollusca</taxon>
        <taxon>Gastropoda</taxon>
        <taxon>Heterobranchia</taxon>
        <taxon>Euthyneura</taxon>
        <taxon>Panpulmonata</taxon>
        <taxon>Eupulmonata</taxon>
        <taxon>Stylommatophora</taxon>
        <taxon>Helicina</taxon>
        <taxon>Helicoidea</taxon>
        <taxon>Geomitridae</taxon>
        <taxon>Candidula</taxon>
    </lineage>
</organism>
<sequence length="58" mass="6413">GDLKHSQFVILTVHDLGCNHSMWTNFLAGPSMEEIIRRGAFIHVDIPGQEDDAPDLPA</sequence>
<dbReference type="EMBL" id="CAJHNH020000663">
    <property type="protein sequence ID" value="CAG5119150.1"/>
    <property type="molecule type" value="Genomic_DNA"/>
</dbReference>
<name>A0A8S3YVD9_9EUPU</name>
<evidence type="ECO:0000313" key="3">
    <source>
        <dbReference type="Proteomes" id="UP000678393"/>
    </source>
</evidence>
<comment type="caution">
    <text evidence="2">The sequence shown here is derived from an EMBL/GenBank/DDBJ whole genome shotgun (WGS) entry which is preliminary data.</text>
</comment>
<dbReference type="OrthoDB" id="191979at2759"/>
<dbReference type="Proteomes" id="UP000678393">
    <property type="component" value="Unassembled WGS sequence"/>
</dbReference>
<dbReference type="InterPro" id="IPR004142">
    <property type="entry name" value="NDRG"/>
</dbReference>
<dbReference type="Pfam" id="PF03096">
    <property type="entry name" value="Ndr"/>
    <property type="match status" value="1"/>
</dbReference>
<keyword evidence="3" id="KW-1185">Reference proteome</keyword>
<dbReference type="Gene3D" id="3.40.50.1820">
    <property type="entry name" value="alpha/beta hydrolase"/>
    <property type="match status" value="1"/>
</dbReference>
<accession>A0A8S3YVD9</accession>
<feature type="non-terminal residue" evidence="2">
    <location>
        <position position="58"/>
    </location>
</feature>
<gene>
    <name evidence="2" type="ORF">CUNI_LOCUS4708</name>
</gene>
<reference evidence="2" key="1">
    <citation type="submission" date="2021-04" db="EMBL/GenBank/DDBJ databases">
        <authorList>
            <consortium name="Molecular Ecology Group"/>
        </authorList>
    </citation>
    <scope>NUCLEOTIDE SEQUENCE</scope>
</reference>
<protein>
    <submittedName>
        <fullName evidence="2">Uncharacterized protein</fullName>
    </submittedName>
</protein>
<dbReference type="InterPro" id="IPR029058">
    <property type="entry name" value="AB_hydrolase_fold"/>
</dbReference>
<dbReference type="AlphaFoldDB" id="A0A8S3YVD9"/>
<evidence type="ECO:0000313" key="2">
    <source>
        <dbReference type="EMBL" id="CAG5119150.1"/>
    </source>
</evidence>
<proteinExistence type="inferred from homology"/>